<organism evidence="1 2">
    <name type="scientific">Streptococcus anginosus</name>
    <dbReference type="NCBI Taxonomy" id="1328"/>
    <lineage>
        <taxon>Bacteria</taxon>
        <taxon>Bacillati</taxon>
        <taxon>Bacillota</taxon>
        <taxon>Bacilli</taxon>
        <taxon>Lactobacillales</taxon>
        <taxon>Streptococcaceae</taxon>
        <taxon>Streptococcus</taxon>
        <taxon>Streptococcus anginosus group</taxon>
    </lineage>
</organism>
<name>A0A3S5E1Q7_STRAP</name>
<evidence type="ECO:0000313" key="2">
    <source>
        <dbReference type="Proteomes" id="UP000278419"/>
    </source>
</evidence>
<dbReference type="Pfam" id="PF08713">
    <property type="entry name" value="DNA_alkylation"/>
    <property type="match status" value="1"/>
</dbReference>
<dbReference type="PANTHER" id="PTHR34070:SF1">
    <property type="entry name" value="DNA ALKYLATION REPAIR PROTEIN"/>
    <property type="match status" value="1"/>
</dbReference>
<reference evidence="1 2" key="1">
    <citation type="submission" date="2018-12" db="EMBL/GenBank/DDBJ databases">
        <authorList>
            <consortium name="Pathogen Informatics"/>
        </authorList>
    </citation>
    <scope>NUCLEOTIDE SEQUENCE [LARGE SCALE GENOMIC DNA]</scope>
    <source>
        <strain evidence="1 2">NCTC10713</strain>
    </source>
</reference>
<dbReference type="Gene3D" id="1.25.40.290">
    <property type="entry name" value="ARM repeat domains"/>
    <property type="match status" value="1"/>
</dbReference>
<dbReference type="InterPro" id="IPR014825">
    <property type="entry name" value="DNA_alkylation"/>
</dbReference>
<dbReference type="AlphaFoldDB" id="A0A3S5E1Q7"/>
<dbReference type="Gene3D" id="1.20.1660.10">
    <property type="entry name" value="Hypothetical protein (EF3068)"/>
    <property type="match status" value="1"/>
</dbReference>
<evidence type="ECO:0000313" key="1">
    <source>
        <dbReference type="EMBL" id="VED97542.1"/>
    </source>
</evidence>
<accession>A0A3S5E1Q7</accession>
<dbReference type="PANTHER" id="PTHR34070">
    <property type="entry name" value="ARMADILLO-TYPE FOLD"/>
    <property type="match status" value="1"/>
</dbReference>
<dbReference type="Proteomes" id="UP000278419">
    <property type="component" value="Chromosome"/>
</dbReference>
<protein>
    <submittedName>
        <fullName evidence="1">Putative DNA alkylation repair enzyme</fullName>
    </submittedName>
</protein>
<dbReference type="SUPFAM" id="SSF48371">
    <property type="entry name" value="ARM repeat"/>
    <property type="match status" value="1"/>
</dbReference>
<proteinExistence type="predicted"/>
<dbReference type="InterPro" id="IPR016024">
    <property type="entry name" value="ARM-type_fold"/>
</dbReference>
<sequence length="224" mass="26878">MLKVNGNMKVEDIFQGLKEVANPEDAIHMKAYMKDQFEFLGVKTPIRRQISKIFFKKSHKSTIDWKFINQAWENPYREMQYVVLDYLQLKQTSLASNDLTKVKKLAQTKPWWDTIDFLCRSVGYISLHYPETKKFVLEWSRDEDFWLRRLAIEQQLLQKEETDVQLLEQILVNNLDQTEFFINKAIGWALRDYSKTNPDWVLEFIEKYKDRLSKFSIKEGSKYL</sequence>
<gene>
    <name evidence="1" type="primary">alkD</name>
    <name evidence="1" type="ORF">NCTC10713_00471</name>
</gene>
<dbReference type="EMBL" id="LR134283">
    <property type="protein sequence ID" value="VED97542.1"/>
    <property type="molecule type" value="Genomic_DNA"/>
</dbReference>
<dbReference type="CDD" id="cd07064">
    <property type="entry name" value="AlkD_like_1"/>
    <property type="match status" value="1"/>
</dbReference>